<accession>A0A8S9ZK92</accession>
<dbReference type="Proteomes" id="UP000605970">
    <property type="component" value="Unassembled WGS sequence"/>
</dbReference>
<sequence length="183" mass="21479">MAIIIFNNYNNYYFIPFMFPTIIYSNIEINKNTETFAFGYGITEYQQIPEEPHKVSIKLTKNSSECTIEFNFSGTAKSCLGDSGGPVFSYFGTQQTSSLLFIGLSLQIETYEEDLLNYNQNKRIYGENLNLSEEEMQTCKYARGLYVLRKECIQKWIQWLVFCEKNIRKKELLKEAFNSFLWI</sequence>
<organism evidence="1 2">
    <name type="scientific">Meloidogyne graminicola</name>
    <dbReference type="NCBI Taxonomy" id="189291"/>
    <lineage>
        <taxon>Eukaryota</taxon>
        <taxon>Metazoa</taxon>
        <taxon>Ecdysozoa</taxon>
        <taxon>Nematoda</taxon>
        <taxon>Chromadorea</taxon>
        <taxon>Rhabditida</taxon>
        <taxon>Tylenchina</taxon>
        <taxon>Tylenchomorpha</taxon>
        <taxon>Tylenchoidea</taxon>
        <taxon>Meloidogynidae</taxon>
        <taxon>Meloidogyninae</taxon>
        <taxon>Meloidogyne</taxon>
    </lineage>
</organism>
<evidence type="ECO:0000313" key="2">
    <source>
        <dbReference type="Proteomes" id="UP000605970"/>
    </source>
</evidence>
<dbReference type="AlphaFoldDB" id="A0A8S9ZK92"/>
<dbReference type="SUPFAM" id="SSF50494">
    <property type="entry name" value="Trypsin-like serine proteases"/>
    <property type="match status" value="1"/>
</dbReference>
<dbReference type="InterPro" id="IPR009003">
    <property type="entry name" value="Peptidase_S1_PA"/>
</dbReference>
<comment type="caution">
    <text evidence="1">The sequence shown here is derived from an EMBL/GenBank/DDBJ whole genome shotgun (WGS) entry which is preliminary data.</text>
</comment>
<dbReference type="EMBL" id="JABEBT010000071">
    <property type="protein sequence ID" value="KAF7633693.1"/>
    <property type="molecule type" value="Genomic_DNA"/>
</dbReference>
<reference evidence="1" key="1">
    <citation type="journal article" date="2020" name="Ecol. Evol.">
        <title>Genome structure and content of the rice root-knot nematode (Meloidogyne graminicola).</title>
        <authorList>
            <person name="Phan N.T."/>
            <person name="Danchin E.G.J."/>
            <person name="Klopp C."/>
            <person name="Perfus-Barbeoch L."/>
            <person name="Kozlowski D.K."/>
            <person name="Koutsovoulos G.D."/>
            <person name="Lopez-Roques C."/>
            <person name="Bouchez O."/>
            <person name="Zahm M."/>
            <person name="Besnard G."/>
            <person name="Bellafiore S."/>
        </authorList>
    </citation>
    <scope>NUCLEOTIDE SEQUENCE</scope>
    <source>
        <strain evidence="1">VN-18</strain>
    </source>
</reference>
<name>A0A8S9ZK92_9BILA</name>
<evidence type="ECO:0008006" key="3">
    <source>
        <dbReference type="Google" id="ProtNLM"/>
    </source>
</evidence>
<gene>
    <name evidence="1" type="ORF">Mgra_00006874</name>
</gene>
<proteinExistence type="predicted"/>
<dbReference type="OrthoDB" id="5889715at2759"/>
<protein>
    <recommendedName>
        <fullName evidence="3">Peptidase S1 domain-containing protein</fullName>
    </recommendedName>
</protein>
<evidence type="ECO:0000313" key="1">
    <source>
        <dbReference type="EMBL" id="KAF7633693.1"/>
    </source>
</evidence>
<keyword evidence="2" id="KW-1185">Reference proteome</keyword>